<gene>
    <name evidence="2" type="ORF">DQX05_08735</name>
</gene>
<protein>
    <submittedName>
        <fullName evidence="2">Anaerobic dehydrogenase</fullName>
    </submittedName>
</protein>
<dbReference type="SUPFAM" id="SSF89155">
    <property type="entry name" value="TorD-like"/>
    <property type="match status" value="1"/>
</dbReference>
<dbReference type="AlphaFoldDB" id="A0A3A3GLX1"/>
<name>A0A3A3GLX1_PANTH</name>
<dbReference type="Gene3D" id="1.10.3480.10">
    <property type="entry name" value="TorD-like"/>
    <property type="match status" value="1"/>
</dbReference>
<reference evidence="2 3" key="1">
    <citation type="submission" date="2018-09" db="EMBL/GenBank/DDBJ databases">
        <title>Paenibacillus SK2017-BO5.</title>
        <authorList>
            <person name="Piskunova J.V."/>
            <person name="Dubiley S.A."/>
            <person name="Severinov K.V."/>
        </authorList>
    </citation>
    <scope>NUCLEOTIDE SEQUENCE [LARGE SCALE GENOMIC DNA]</scope>
    <source>
        <strain evidence="2 3">BO5</strain>
    </source>
</reference>
<dbReference type="PANTHER" id="PTHR34227">
    <property type="entry name" value="CHAPERONE PROTEIN YCDY"/>
    <property type="match status" value="1"/>
</dbReference>
<accession>A0A3A3GLX1</accession>
<evidence type="ECO:0000256" key="1">
    <source>
        <dbReference type="ARBA" id="ARBA00023186"/>
    </source>
</evidence>
<dbReference type="Proteomes" id="UP000266177">
    <property type="component" value="Unassembled WGS sequence"/>
</dbReference>
<keyword evidence="1" id="KW-0143">Chaperone</keyword>
<dbReference type="InterPro" id="IPR020945">
    <property type="entry name" value="DMSO/NO3_reduct_chaperone"/>
</dbReference>
<evidence type="ECO:0000313" key="3">
    <source>
        <dbReference type="Proteomes" id="UP000266177"/>
    </source>
</evidence>
<proteinExistence type="predicted"/>
<organism evidence="2 3">
    <name type="scientific">Paenibacillus thiaminolyticus</name>
    <name type="common">Bacillus thiaminolyticus</name>
    <dbReference type="NCBI Taxonomy" id="49283"/>
    <lineage>
        <taxon>Bacteria</taxon>
        <taxon>Bacillati</taxon>
        <taxon>Bacillota</taxon>
        <taxon>Bacilli</taxon>
        <taxon>Bacillales</taxon>
        <taxon>Paenibacillaceae</taxon>
        <taxon>Paenibacillus</taxon>
    </lineage>
</organism>
<dbReference type="InterPro" id="IPR050289">
    <property type="entry name" value="TorD/DmsD_chaperones"/>
</dbReference>
<dbReference type="PANTHER" id="PTHR34227:SF1">
    <property type="entry name" value="DIMETHYL SULFOXIDE REDUCTASE CHAPERONE-RELATED"/>
    <property type="match status" value="1"/>
</dbReference>
<evidence type="ECO:0000313" key="2">
    <source>
        <dbReference type="EMBL" id="RJG24919.1"/>
    </source>
</evidence>
<dbReference type="OrthoDB" id="9795302at2"/>
<dbReference type="Pfam" id="PF02613">
    <property type="entry name" value="Nitrate_red_del"/>
    <property type="match status" value="1"/>
</dbReference>
<dbReference type="EMBL" id="QYZD01000005">
    <property type="protein sequence ID" value="RJG24919.1"/>
    <property type="molecule type" value="Genomic_DNA"/>
</dbReference>
<dbReference type="InterPro" id="IPR036411">
    <property type="entry name" value="TorD-like_sf"/>
</dbReference>
<dbReference type="RefSeq" id="WP_119792723.1">
    <property type="nucleotide sequence ID" value="NZ_QYZD01000005.1"/>
</dbReference>
<comment type="caution">
    <text evidence="2">The sequence shown here is derived from an EMBL/GenBank/DDBJ whole genome shotgun (WGS) entry which is preliminary data.</text>
</comment>
<sequence>MLLAADRPAQWNEETVERLETRMAAYQLLADFLGHMPTLDVLMSWRNHEGMKRLSRHSEAARDLCSLLDTLSVSELYAVFSSLRDDYYRLFGSSGQLPVTPCETMYRANEQKLPKSYAQIVRQHYAEFSLYFKKMNGEPDDHIAIELEFMAVLIGKMLGNVMTEERYHRYMDGQRRFVLDHLTRWAPCFGEDLARHADHPLYRAIGRLLVEFIASEAERAGQAA</sequence>